<evidence type="ECO:0000256" key="1">
    <source>
        <dbReference type="ARBA" id="ARBA00004651"/>
    </source>
</evidence>
<comment type="similarity">
    <text evidence="7">Belongs to the binding-protein-dependent transport system permease family.</text>
</comment>
<organism evidence="9 10">
    <name type="scientific">Candidatus Pullichristensenella stercorigallinarum</name>
    <dbReference type="NCBI Taxonomy" id="2840909"/>
    <lineage>
        <taxon>Bacteria</taxon>
        <taxon>Bacillati</taxon>
        <taxon>Bacillota</taxon>
        <taxon>Clostridia</taxon>
        <taxon>Candidatus Pullichristensenella</taxon>
    </lineage>
</organism>
<keyword evidence="3" id="KW-1003">Cell membrane</keyword>
<dbReference type="PROSITE" id="PS50928">
    <property type="entry name" value="ABC_TM1"/>
    <property type="match status" value="1"/>
</dbReference>
<reference evidence="9" key="1">
    <citation type="submission" date="2020-10" db="EMBL/GenBank/DDBJ databases">
        <authorList>
            <person name="Gilroy R."/>
        </authorList>
    </citation>
    <scope>NUCLEOTIDE SEQUENCE</scope>
    <source>
        <strain evidence="9">ChiSjej6B24-2974</strain>
    </source>
</reference>
<dbReference type="AlphaFoldDB" id="A0A9D0ZKP4"/>
<keyword evidence="5 7" id="KW-1133">Transmembrane helix</keyword>
<dbReference type="InterPro" id="IPR035906">
    <property type="entry name" value="MetI-like_sf"/>
</dbReference>
<feature type="transmembrane region" description="Helical" evidence="7">
    <location>
        <begin position="36"/>
        <end position="55"/>
    </location>
</feature>
<dbReference type="Pfam" id="PF00528">
    <property type="entry name" value="BPD_transp_1"/>
    <property type="match status" value="1"/>
</dbReference>
<evidence type="ECO:0000256" key="7">
    <source>
        <dbReference type="RuleBase" id="RU363032"/>
    </source>
</evidence>
<dbReference type="InterPro" id="IPR000515">
    <property type="entry name" value="MetI-like"/>
</dbReference>
<dbReference type="CDD" id="cd06261">
    <property type="entry name" value="TM_PBP2"/>
    <property type="match status" value="1"/>
</dbReference>
<evidence type="ECO:0000256" key="6">
    <source>
        <dbReference type="ARBA" id="ARBA00023136"/>
    </source>
</evidence>
<proteinExistence type="inferred from homology"/>
<evidence type="ECO:0000256" key="2">
    <source>
        <dbReference type="ARBA" id="ARBA00022448"/>
    </source>
</evidence>
<feature type="domain" description="ABC transmembrane type-1" evidence="8">
    <location>
        <begin position="100"/>
        <end position="285"/>
    </location>
</feature>
<evidence type="ECO:0000313" key="10">
    <source>
        <dbReference type="Proteomes" id="UP000824260"/>
    </source>
</evidence>
<evidence type="ECO:0000256" key="3">
    <source>
        <dbReference type="ARBA" id="ARBA00022475"/>
    </source>
</evidence>
<evidence type="ECO:0000256" key="4">
    <source>
        <dbReference type="ARBA" id="ARBA00022692"/>
    </source>
</evidence>
<keyword evidence="4 7" id="KW-0812">Transmembrane</keyword>
<dbReference type="Gene3D" id="1.10.3720.10">
    <property type="entry name" value="MetI-like"/>
    <property type="match status" value="1"/>
</dbReference>
<feature type="transmembrane region" description="Helical" evidence="7">
    <location>
        <begin position="104"/>
        <end position="126"/>
    </location>
</feature>
<name>A0A9D0ZKP4_9FIRM</name>
<feature type="transmembrane region" description="Helical" evidence="7">
    <location>
        <begin position="138"/>
        <end position="156"/>
    </location>
</feature>
<keyword evidence="6 7" id="KW-0472">Membrane</keyword>
<feature type="transmembrane region" description="Helical" evidence="7">
    <location>
        <begin position="262"/>
        <end position="285"/>
    </location>
</feature>
<sequence length="298" mass="32229">MSQARNAAAGGLRQYKKRSQIGSVCRRFAKSKTAMAGLIILIILVLLALLCPLFLDYAADVTGQNIRERLQFPSWQHPFGTDQYGRDVLARVVWGTRISLSASLIIIAIATVVGALLGAIAAYYGGMVDNIIMRVMDIFYALPFNLMAICIVASLGNGMFNLGLACVVGVIPGFTRVFRSAILPIRGQEYIEAARACNTSDGRILLRHILPNALGPIIVQATLNLAITILAIAGLSYIGLGVESPTPEWGTMLSDGRQYMRNYPYLVIFPGLAIMIAAMSLNLIGDGLRDALDPKLKN</sequence>
<dbReference type="Proteomes" id="UP000824260">
    <property type="component" value="Unassembled WGS sequence"/>
</dbReference>
<accession>A0A9D0ZKP4</accession>
<dbReference type="PANTHER" id="PTHR43386">
    <property type="entry name" value="OLIGOPEPTIDE TRANSPORT SYSTEM PERMEASE PROTEIN APPC"/>
    <property type="match status" value="1"/>
</dbReference>
<protein>
    <submittedName>
        <fullName evidence="9">ABC transporter permease</fullName>
    </submittedName>
</protein>
<dbReference type="PANTHER" id="PTHR43386:SF1">
    <property type="entry name" value="D,D-DIPEPTIDE TRANSPORT SYSTEM PERMEASE PROTEIN DDPC-RELATED"/>
    <property type="match status" value="1"/>
</dbReference>
<dbReference type="GO" id="GO:0055085">
    <property type="term" value="P:transmembrane transport"/>
    <property type="evidence" value="ECO:0007669"/>
    <property type="project" value="InterPro"/>
</dbReference>
<keyword evidence="2 7" id="KW-0813">Transport</keyword>
<reference evidence="9" key="2">
    <citation type="journal article" date="2021" name="PeerJ">
        <title>Extensive microbial diversity within the chicken gut microbiome revealed by metagenomics and culture.</title>
        <authorList>
            <person name="Gilroy R."/>
            <person name="Ravi A."/>
            <person name="Getino M."/>
            <person name="Pursley I."/>
            <person name="Horton D.L."/>
            <person name="Alikhan N.F."/>
            <person name="Baker D."/>
            <person name="Gharbi K."/>
            <person name="Hall N."/>
            <person name="Watson M."/>
            <person name="Adriaenssens E.M."/>
            <person name="Foster-Nyarko E."/>
            <person name="Jarju S."/>
            <person name="Secka A."/>
            <person name="Antonio M."/>
            <person name="Oren A."/>
            <person name="Chaudhuri R.R."/>
            <person name="La Ragione R."/>
            <person name="Hildebrand F."/>
            <person name="Pallen M.J."/>
        </authorList>
    </citation>
    <scope>NUCLEOTIDE SEQUENCE</scope>
    <source>
        <strain evidence="9">ChiSjej6B24-2974</strain>
    </source>
</reference>
<dbReference type="InterPro" id="IPR025966">
    <property type="entry name" value="OppC_N"/>
</dbReference>
<dbReference type="EMBL" id="DVFZ01000045">
    <property type="protein sequence ID" value="HIQ82317.1"/>
    <property type="molecule type" value="Genomic_DNA"/>
</dbReference>
<dbReference type="Pfam" id="PF12911">
    <property type="entry name" value="OppC_N"/>
    <property type="match status" value="1"/>
</dbReference>
<evidence type="ECO:0000259" key="8">
    <source>
        <dbReference type="PROSITE" id="PS50928"/>
    </source>
</evidence>
<feature type="transmembrane region" description="Helical" evidence="7">
    <location>
        <begin position="213"/>
        <end position="242"/>
    </location>
</feature>
<evidence type="ECO:0000313" key="9">
    <source>
        <dbReference type="EMBL" id="HIQ82317.1"/>
    </source>
</evidence>
<dbReference type="InterPro" id="IPR050366">
    <property type="entry name" value="BP-dependent_transpt_permease"/>
</dbReference>
<dbReference type="SUPFAM" id="SSF161098">
    <property type="entry name" value="MetI-like"/>
    <property type="match status" value="1"/>
</dbReference>
<comment type="caution">
    <text evidence="9">The sequence shown here is derived from an EMBL/GenBank/DDBJ whole genome shotgun (WGS) entry which is preliminary data.</text>
</comment>
<gene>
    <name evidence="9" type="ORF">IAA52_04370</name>
</gene>
<evidence type="ECO:0000256" key="5">
    <source>
        <dbReference type="ARBA" id="ARBA00022989"/>
    </source>
</evidence>
<dbReference type="GO" id="GO:0005886">
    <property type="term" value="C:plasma membrane"/>
    <property type="evidence" value="ECO:0007669"/>
    <property type="project" value="UniProtKB-SubCell"/>
</dbReference>
<comment type="subcellular location">
    <subcellularLocation>
        <location evidence="1 7">Cell membrane</location>
        <topology evidence="1 7">Multi-pass membrane protein</topology>
    </subcellularLocation>
</comment>